<dbReference type="AlphaFoldDB" id="A0A2W2ASI5"/>
<feature type="transmembrane region" description="Helical" evidence="5">
    <location>
        <begin position="66"/>
        <end position="86"/>
    </location>
</feature>
<keyword evidence="8" id="KW-1185">Reference proteome</keyword>
<sequence>MNQRHLVTYLVLALVWGLSFMVLVYVVKAFGWAGTVSLRALTAGGALWAVALLMRRRLDFSCGWRPLAIAGFTTVVMQLAGIAYAAPRIGTAMTAIIVSAIPLFTMVVGRIAGIERLNGRSIVGLVMGFAGIVLLVGFPDAPLTPAFLLACAISILGSFSAACGSLYVSTRLRTTDPWVVTIGSFLWGGVMTLPLILFVPLPTVPGVTDVLWLLVLGLVTSALMYVLFYGLLAAIGPTRAISVEFAVTVVAVAAGTMLLGERLSWAQVAGGTVIIAGCALVLGIWPGARRQATGL</sequence>
<evidence type="ECO:0000256" key="2">
    <source>
        <dbReference type="ARBA" id="ARBA00022692"/>
    </source>
</evidence>
<feature type="transmembrane region" description="Helical" evidence="5">
    <location>
        <begin position="179"/>
        <end position="199"/>
    </location>
</feature>
<feature type="transmembrane region" description="Helical" evidence="5">
    <location>
        <begin position="211"/>
        <end position="234"/>
    </location>
</feature>
<evidence type="ECO:0000256" key="3">
    <source>
        <dbReference type="ARBA" id="ARBA00022989"/>
    </source>
</evidence>
<dbReference type="PANTHER" id="PTHR32322:SF9">
    <property type="entry name" value="AMINO-ACID METABOLITE EFFLUX PUMP-RELATED"/>
    <property type="match status" value="1"/>
</dbReference>
<evidence type="ECO:0000256" key="5">
    <source>
        <dbReference type="SAM" id="Phobius"/>
    </source>
</evidence>
<evidence type="ECO:0000256" key="1">
    <source>
        <dbReference type="ARBA" id="ARBA00004141"/>
    </source>
</evidence>
<dbReference type="RefSeq" id="WP_111195623.1">
    <property type="nucleotide sequence ID" value="NZ_QKVK01000001.1"/>
</dbReference>
<dbReference type="InterPro" id="IPR037185">
    <property type="entry name" value="EmrE-like"/>
</dbReference>
<evidence type="ECO:0000313" key="8">
    <source>
        <dbReference type="Proteomes" id="UP000248795"/>
    </source>
</evidence>
<feature type="domain" description="EamA" evidence="6">
    <location>
        <begin position="151"/>
        <end position="282"/>
    </location>
</feature>
<dbReference type="Pfam" id="PF00892">
    <property type="entry name" value="EamA"/>
    <property type="match status" value="2"/>
</dbReference>
<comment type="subcellular location">
    <subcellularLocation>
        <location evidence="1">Membrane</location>
        <topology evidence="1">Multi-pass membrane protein</topology>
    </subcellularLocation>
</comment>
<proteinExistence type="predicted"/>
<feature type="transmembrane region" description="Helical" evidence="5">
    <location>
        <begin position="145"/>
        <end position="167"/>
    </location>
</feature>
<feature type="domain" description="EamA" evidence="6">
    <location>
        <begin position="9"/>
        <end position="136"/>
    </location>
</feature>
<evidence type="ECO:0000313" key="7">
    <source>
        <dbReference type="EMBL" id="PZF78295.1"/>
    </source>
</evidence>
<keyword evidence="3 5" id="KW-1133">Transmembrane helix</keyword>
<feature type="transmembrane region" description="Helical" evidence="5">
    <location>
        <begin position="7"/>
        <end position="26"/>
    </location>
</feature>
<dbReference type="SUPFAM" id="SSF103481">
    <property type="entry name" value="Multidrug resistance efflux transporter EmrE"/>
    <property type="match status" value="2"/>
</dbReference>
<feature type="transmembrane region" description="Helical" evidence="5">
    <location>
        <begin position="241"/>
        <end position="259"/>
    </location>
</feature>
<accession>A0A2W2ASI5</accession>
<keyword evidence="4 5" id="KW-0472">Membrane</keyword>
<organism evidence="7 8">
    <name type="scientific">Aestuariivirga litoralis</name>
    <dbReference type="NCBI Taxonomy" id="2650924"/>
    <lineage>
        <taxon>Bacteria</taxon>
        <taxon>Pseudomonadati</taxon>
        <taxon>Pseudomonadota</taxon>
        <taxon>Alphaproteobacteria</taxon>
        <taxon>Hyphomicrobiales</taxon>
        <taxon>Aestuariivirgaceae</taxon>
        <taxon>Aestuariivirga</taxon>
    </lineage>
</organism>
<dbReference type="GO" id="GO:0016020">
    <property type="term" value="C:membrane"/>
    <property type="evidence" value="ECO:0007669"/>
    <property type="project" value="UniProtKB-SubCell"/>
</dbReference>
<feature type="transmembrane region" description="Helical" evidence="5">
    <location>
        <begin position="92"/>
        <end position="109"/>
    </location>
</feature>
<comment type="caution">
    <text evidence="7">The sequence shown here is derived from an EMBL/GenBank/DDBJ whole genome shotgun (WGS) entry which is preliminary data.</text>
</comment>
<feature type="transmembrane region" description="Helical" evidence="5">
    <location>
        <begin position="265"/>
        <end position="285"/>
    </location>
</feature>
<dbReference type="InterPro" id="IPR000620">
    <property type="entry name" value="EamA_dom"/>
</dbReference>
<protein>
    <submittedName>
        <fullName evidence="7">EamA/RhaT family transporter</fullName>
    </submittedName>
</protein>
<feature type="transmembrane region" description="Helical" evidence="5">
    <location>
        <begin position="32"/>
        <end position="54"/>
    </location>
</feature>
<evidence type="ECO:0000256" key="4">
    <source>
        <dbReference type="ARBA" id="ARBA00023136"/>
    </source>
</evidence>
<keyword evidence="2 5" id="KW-0812">Transmembrane</keyword>
<feature type="transmembrane region" description="Helical" evidence="5">
    <location>
        <begin position="121"/>
        <end position="139"/>
    </location>
</feature>
<dbReference type="InterPro" id="IPR050638">
    <property type="entry name" value="AA-Vitamin_Transporters"/>
</dbReference>
<name>A0A2W2ASI5_9HYPH</name>
<gene>
    <name evidence="7" type="ORF">DK847_00255</name>
</gene>
<dbReference type="EMBL" id="QKVK01000001">
    <property type="protein sequence ID" value="PZF78295.1"/>
    <property type="molecule type" value="Genomic_DNA"/>
</dbReference>
<reference evidence="8" key="1">
    <citation type="submission" date="2018-06" db="EMBL/GenBank/DDBJ databases">
        <title>Aestuariibacter litoralis strain KCTC 52945T.</title>
        <authorList>
            <person name="Li X."/>
            <person name="Salam N."/>
            <person name="Li J.-L."/>
            <person name="Chen Y.-M."/>
            <person name="Yang Z.-W."/>
            <person name="Zhang L.-Y."/>
            <person name="Han M.-X."/>
            <person name="Xiao M."/>
            <person name="Li W.-J."/>
        </authorList>
    </citation>
    <scope>NUCLEOTIDE SEQUENCE [LARGE SCALE GENOMIC DNA]</scope>
    <source>
        <strain evidence="8">KCTC 52945</strain>
    </source>
</reference>
<dbReference type="PANTHER" id="PTHR32322">
    <property type="entry name" value="INNER MEMBRANE TRANSPORTER"/>
    <property type="match status" value="1"/>
</dbReference>
<dbReference type="Proteomes" id="UP000248795">
    <property type="component" value="Unassembled WGS sequence"/>
</dbReference>
<evidence type="ECO:0000259" key="6">
    <source>
        <dbReference type="Pfam" id="PF00892"/>
    </source>
</evidence>